<dbReference type="PROSITE" id="PS50928">
    <property type="entry name" value="ABC_TM1"/>
    <property type="match status" value="1"/>
</dbReference>
<feature type="transmembrane region" description="Helical" evidence="7">
    <location>
        <begin position="6"/>
        <end position="29"/>
    </location>
</feature>
<evidence type="ECO:0000256" key="2">
    <source>
        <dbReference type="ARBA" id="ARBA00022448"/>
    </source>
</evidence>
<proteinExistence type="predicted"/>
<name>A0AA35QZW1_GEOBA</name>
<keyword evidence="10" id="KW-1185">Reference proteome</keyword>
<keyword evidence="4 7" id="KW-0812">Transmembrane</keyword>
<evidence type="ECO:0000256" key="5">
    <source>
        <dbReference type="ARBA" id="ARBA00022989"/>
    </source>
</evidence>
<dbReference type="Pfam" id="PF00528">
    <property type="entry name" value="BPD_transp_1"/>
    <property type="match status" value="1"/>
</dbReference>
<gene>
    <name evidence="9" type="ORF">GBAR_LOCUS2499</name>
</gene>
<dbReference type="SUPFAM" id="SSF161098">
    <property type="entry name" value="MetI-like"/>
    <property type="match status" value="1"/>
</dbReference>
<keyword evidence="2" id="KW-0813">Transport</keyword>
<dbReference type="PANTHER" id="PTHR43386:SF1">
    <property type="entry name" value="D,D-DIPEPTIDE TRANSPORT SYSTEM PERMEASE PROTEIN DDPC-RELATED"/>
    <property type="match status" value="1"/>
</dbReference>
<evidence type="ECO:0000256" key="1">
    <source>
        <dbReference type="ARBA" id="ARBA00004651"/>
    </source>
</evidence>
<dbReference type="InterPro" id="IPR035906">
    <property type="entry name" value="MetI-like_sf"/>
</dbReference>
<dbReference type="EMBL" id="CASHTH010000353">
    <property type="protein sequence ID" value="CAI7998680.1"/>
    <property type="molecule type" value="Genomic_DNA"/>
</dbReference>
<evidence type="ECO:0000313" key="9">
    <source>
        <dbReference type="EMBL" id="CAI7998680.1"/>
    </source>
</evidence>
<accession>A0AA35QZW1</accession>
<reference evidence="9" key="1">
    <citation type="submission" date="2023-03" db="EMBL/GenBank/DDBJ databases">
        <authorList>
            <person name="Steffen K."/>
            <person name="Cardenas P."/>
        </authorList>
    </citation>
    <scope>NUCLEOTIDE SEQUENCE</scope>
</reference>
<dbReference type="AlphaFoldDB" id="A0AA35QZW1"/>
<keyword evidence="5 7" id="KW-1133">Transmembrane helix</keyword>
<dbReference type="PANTHER" id="PTHR43386">
    <property type="entry name" value="OLIGOPEPTIDE TRANSPORT SYSTEM PERMEASE PROTEIN APPC"/>
    <property type="match status" value="1"/>
</dbReference>
<protein>
    <submittedName>
        <fullName evidence="9">Oligopeptide transport system permease protein AppC</fullName>
    </submittedName>
</protein>
<evidence type="ECO:0000256" key="3">
    <source>
        <dbReference type="ARBA" id="ARBA00022475"/>
    </source>
</evidence>
<dbReference type="Proteomes" id="UP001174909">
    <property type="component" value="Unassembled WGS sequence"/>
</dbReference>
<dbReference type="GO" id="GO:0005886">
    <property type="term" value="C:plasma membrane"/>
    <property type="evidence" value="ECO:0007669"/>
    <property type="project" value="UniProtKB-SubCell"/>
</dbReference>
<keyword evidence="6 7" id="KW-0472">Membrane</keyword>
<organism evidence="9 10">
    <name type="scientific">Geodia barretti</name>
    <name type="common">Barrett's horny sponge</name>
    <dbReference type="NCBI Taxonomy" id="519541"/>
    <lineage>
        <taxon>Eukaryota</taxon>
        <taxon>Metazoa</taxon>
        <taxon>Porifera</taxon>
        <taxon>Demospongiae</taxon>
        <taxon>Heteroscleromorpha</taxon>
        <taxon>Tetractinellida</taxon>
        <taxon>Astrophorina</taxon>
        <taxon>Geodiidae</taxon>
        <taxon>Geodia</taxon>
    </lineage>
</organism>
<evidence type="ECO:0000256" key="6">
    <source>
        <dbReference type="ARBA" id="ARBA00023136"/>
    </source>
</evidence>
<evidence type="ECO:0000256" key="4">
    <source>
        <dbReference type="ARBA" id="ARBA00022692"/>
    </source>
</evidence>
<keyword evidence="3" id="KW-1003">Cell membrane</keyword>
<feature type="transmembrane region" description="Helical" evidence="7">
    <location>
        <begin position="128"/>
        <end position="149"/>
    </location>
</feature>
<dbReference type="GO" id="GO:0055085">
    <property type="term" value="P:transmembrane transport"/>
    <property type="evidence" value="ECO:0007669"/>
    <property type="project" value="InterPro"/>
</dbReference>
<dbReference type="CDD" id="cd06261">
    <property type="entry name" value="TM_PBP2"/>
    <property type="match status" value="1"/>
</dbReference>
<dbReference type="Gene3D" id="1.10.3720.10">
    <property type="entry name" value="MetI-like"/>
    <property type="match status" value="1"/>
</dbReference>
<dbReference type="InterPro" id="IPR050366">
    <property type="entry name" value="BP-dependent_transpt_permease"/>
</dbReference>
<sequence length="167" mass="18477">MPCLLVSLVPVVIVFGQSLELIIVLLILFGWDNFARVVRAETLTLRESDYVSYARIQGASQARGSLFANILPGSVRSCSTESTSYGSLRVGSLILTESTLSFLGVGVPPTPTAWGIMAADGRQHLSRAWWISTMPGIAIFLVVMGFNFLGDWLRDWFDPRLRQLRVQ</sequence>
<evidence type="ECO:0000313" key="10">
    <source>
        <dbReference type="Proteomes" id="UP001174909"/>
    </source>
</evidence>
<evidence type="ECO:0000259" key="8">
    <source>
        <dbReference type="PROSITE" id="PS50928"/>
    </source>
</evidence>
<comment type="caution">
    <text evidence="9">The sequence shown here is derived from an EMBL/GenBank/DDBJ whole genome shotgun (WGS) entry which is preliminary data.</text>
</comment>
<evidence type="ECO:0000256" key="7">
    <source>
        <dbReference type="SAM" id="Phobius"/>
    </source>
</evidence>
<comment type="subcellular location">
    <subcellularLocation>
        <location evidence="1">Cell membrane</location>
        <topology evidence="1">Multi-pass membrane protein</topology>
    </subcellularLocation>
</comment>
<dbReference type="InterPro" id="IPR000515">
    <property type="entry name" value="MetI-like"/>
</dbReference>
<feature type="domain" description="ABC transmembrane type-1" evidence="8">
    <location>
        <begin position="1"/>
        <end position="150"/>
    </location>
</feature>